<keyword evidence="8 27" id="KW-0812">Transmembrane</keyword>
<reference evidence="28" key="3">
    <citation type="submission" date="2025-08" db="UniProtKB">
        <authorList>
            <consortium name="Ensembl"/>
        </authorList>
    </citation>
    <scope>IDENTIFICATION</scope>
</reference>
<dbReference type="PANTHER" id="PTHR10414">
    <property type="entry name" value="ETHANOLAMINEPHOSPHOTRANSFERASE"/>
    <property type="match status" value="1"/>
</dbReference>
<evidence type="ECO:0000256" key="4">
    <source>
        <dbReference type="ARBA" id="ARBA00005189"/>
    </source>
</evidence>
<comment type="pathway">
    <text evidence="19">Phospholipid metabolism; phosphatidylethanolamine biosynthesis; phosphatidylethanolamine from ethanolamine: step 3/3.</text>
</comment>
<evidence type="ECO:0000256" key="8">
    <source>
        <dbReference type="ARBA" id="ARBA00022692"/>
    </source>
</evidence>
<evidence type="ECO:0000256" key="12">
    <source>
        <dbReference type="ARBA" id="ARBA00022989"/>
    </source>
</evidence>
<evidence type="ECO:0000256" key="16">
    <source>
        <dbReference type="ARBA" id="ARBA00023209"/>
    </source>
</evidence>
<keyword evidence="9" id="KW-0479">Metal-binding</keyword>
<proteinExistence type="inferred from homology"/>
<evidence type="ECO:0000256" key="10">
    <source>
        <dbReference type="ARBA" id="ARBA00022824"/>
    </source>
</evidence>
<dbReference type="AlphaFoldDB" id="A0A3B1KB00"/>
<keyword evidence="14" id="KW-0443">Lipid metabolism</keyword>
<dbReference type="InterPro" id="IPR048254">
    <property type="entry name" value="CDP_ALCOHOL_P_TRANSF_CS"/>
</dbReference>
<dbReference type="PIRSF" id="PIRSF015665">
    <property type="entry name" value="CHOPT"/>
    <property type="match status" value="1"/>
</dbReference>
<dbReference type="PROSITE" id="PS00379">
    <property type="entry name" value="CDP_ALCOHOL_P_TRANSF"/>
    <property type="match status" value="1"/>
</dbReference>
<reference evidence="29" key="2">
    <citation type="journal article" date="2014" name="Nat. Commun.">
        <title>The cavefish genome reveals candidate genes for eye loss.</title>
        <authorList>
            <person name="McGaugh S.E."/>
            <person name="Gross J.B."/>
            <person name="Aken B."/>
            <person name="Blin M."/>
            <person name="Borowsky R."/>
            <person name="Chalopin D."/>
            <person name="Hinaux H."/>
            <person name="Jeffery W.R."/>
            <person name="Keene A."/>
            <person name="Ma L."/>
            <person name="Minx P."/>
            <person name="Murphy D."/>
            <person name="O'Quin K.E."/>
            <person name="Retaux S."/>
            <person name="Rohner N."/>
            <person name="Searle S.M."/>
            <person name="Stahl B.A."/>
            <person name="Tabin C."/>
            <person name="Volff J.N."/>
            <person name="Yoshizawa M."/>
            <person name="Warren W.C."/>
        </authorList>
    </citation>
    <scope>NUCLEOTIDE SEQUENCE [LARGE SCALE GENOMIC DNA]</scope>
    <source>
        <strain evidence="29">female</strain>
    </source>
</reference>
<keyword evidence="6" id="KW-0444">Lipid biosynthesis</keyword>
<evidence type="ECO:0000256" key="22">
    <source>
        <dbReference type="ARBA" id="ARBA00052094"/>
    </source>
</evidence>
<evidence type="ECO:0000256" key="1">
    <source>
        <dbReference type="ARBA" id="ARBA00001936"/>
    </source>
</evidence>
<evidence type="ECO:0000256" key="27">
    <source>
        <dbReference type="SAM" id="Phobius"/>
    </source>
</evidence>
<feature type="transmembrane region" description="Helical" evidence="27">
    <location>
        <begin position="231"/>
        <end position="253"/>
    </location>
</feature>
<evidence type="ECO:0000256" key="25">
    <source>
        <dbReference type="ARBA" id="ARBA00083013"/>
    </source>
</evidence>
<evidence type="ECO:0000256" key="7">
    <source>
        <dbReference type="ARBA" id="ARBA00022679"/>
    </source>
</evidence>
<evidence type="ECO:0000313" key="29">
    <source>
        <dbReference type="Proteomes" id="UP000018467"/>
    </source>
</evidence>
<dbReference type="GO" id="GO:0005789">
    <property type="term" value="C:endoplasmic reticulum membrane"/>
    <property type="evidence" value="ECO:0007669"/>
    <property type="project" value="UniProtKB-SubCell"/>
</dbReference>
<dbReference type="GO" id="GO:0006646">
    <property type="term" value="P:phosphatidylethanolamine biosynthetic process"/>
    <property type="evidence" value="ECO:0007669"/>
    <property type="project" value="TreeGrafter"/>
</dbReference>
<dbReference type="InterPro" id="IPR043130">
    <property type="entry name" value="CDP-OH_PTrfase_TM_dom"/>
</dbReference>
<protein>
    <recommendedName>
        <fullName evidence="24">Ethanolaminephosphotransferase 1</fullName>
        <ecNumber evidence="20">2.7.8.1</ecNumber>
    </recommendedName>
    <alternativeName>
        <fullName evidence="25">Selenoprotein I</fullName>
    </alternativeName>
</protein>
<dbReference type="InParanoid" id="A0A3B1KB00"/>
<comment type="cofactor">
    <cofactor evidence="1">
        <name>Mn(2+)</name>
        <dbReference type="ChEBI" id="CHEBI:29035"/>
    </cofactor>
</comment>
<comment type="catalytic activity">
    <reaction evidence="21">
        <text>CDP-ethanolamine + a 1,2-diacyl-sn-glycerol = a 1,2-diacyl-sn-glycero-3-phosphoethanolamine + CMP + H(+)</text>
        <dbReference type="Rhea" id="RHEA:32943"/>
        <dbReference type="ChEBI" id="CHEBI:15378"/>
        <dbReference type="ChEBI" id="CHEBI:17815"/>
        <dbReference type="ChEBI" id="CHEBI:57876"/>
        <dbReference type="ChEBI" id="CHEBI:60377"/>
        <dbReference type="ChEBI" id="CHEBI:64612"/>
        <dbReference type="EC" id="2.7.8.1"/>
    </reaction>
    <physiologicalReaction direction="left-to-right" evidence="21">
        <dbReference type="Rhea" id="RHEA:32944"/>
    </physiologicalReaction>
</comment>
<feature type="transmembrane region" description="Helical" evidence="27">
    <location>
        <begin position="355"/>
        <end position="373"/>
    </location>
</feature>
<evidence type="ECO:0000256" key="23">
    <source>
        <dbReference type="ARBA" id="ARBA00059224"/>
    </source>
</evidence>
<keyword evidence="29" id="KW-1185">Reference proteome</keyword>
<keyword evidence="17" id="KW-0464">Manganese</keyword>
<dbReference type="Gene3D" id="1.20.120.1760">
    <property type="match status" value="1"/>
</dbReference>
<evidence type="ECO:0000256" key="18">
    <source>
        <dbReference type="ARBA" id="ARBA00023264"/>
    </source>
</evidence>
<feature type="transmembrane region" description="Helical" evidence="27">
    <location>
        <begin position="265"/>
        <end position="289"/>
    </location>
</feature>
<name>A0A3B1KB00_ASTMX</name>
<evidence type="ECO:0000256" key="26">
    <source>
        <dbReference type="RuleBase" id="RU003750"/>
    </source>
</evidence>
<comment type="catalytic activity">
    <reaction evidence="22">
        <text>1-O-alkyl-2-acyl-sn-glycerol + CDP-ethanolamine = a 1-O-alkyl-2-acyl-sn-glycero-3-phosphoethanolamine + CMP + H(+)</text>
        <dbReference type="Rhea" id="RHEA:36187"/>
        <dbReference type="ChEBI" id="CHEBI:15378"/>
        <dbReference type="ChEBI" id="CHEBI:52595"/>
        <dbReference type="ChEBI" id="CHEBI:57876"/>
        <dbReference type="ChEBI" id="CHEBI:60377"/>
        <dbReference type="ChEBI" id="CHEBI:60520"/>
    </reaction>
    <physiologicalReaction direction="left-to-right" evidence="22">
        <dbReference type="Rhea" id="RHEA:36188"/>
    </physiologicalReaction>
</comment>
<dbReference type="InterPro" id="IPR014472">
    <property type="entry name" value="CHOPT"/>
</dbReference>
<comment type="function">
    <text evidence="23">Ethanolaminephosphotransferase that catalyzes the transfer of phosphoethanolamine (PE) from CDP-ethanolamine to lipid acceptors, the final step in the synthesis of PE via the 'Kennedy' pathway. PE is the second most abundant phospholipid of membranes in mammals and is involved in various membrane-related cellular processes. The enzyme is critical for the synthesis of several PE species and also catalyzes the synthesis of plasmanyl-PE, a lipid required for proper myelination and neurodevelopment, from 1-alkyl-2-acylglycerol.</text>
</comment>
<dbReference type="EC" id="2.7.8.1" evidence="20"/>
<evidence type="ECO:0000256" key="9">
    <source>
        <dbReference type="ARBA" id="ARBA00022723"/>
    </source>
</evidence>
<dbReference type="GO" id="GO:0005794">
    <property type="term" value="C:Golgi apparatus"/>
    <property type="evidence" value="ECO:0007669"/>
    <property type="project" value="TreeGrafter"/>
</dbReference>
<feature type="transmembrane region" description="Helical" evidence="27">
    <location>
        <begin position="98"/>
        <end position="116"/>
    </location>
</feature>
<keyword evidence="7 26" id="KW-0808">Transferase</keyword>
<comment type="cofactor">
    <cofactor evidence="2">
        <name>Mg(2+)</name>
        <dbReference type="ChEBI" id="CHEBI:18420"/>
    </cofactor>
</comment>
<keyword evidence="15 27" id="KW-0472">Membrane</keyword>
<keyword evidence="12 27" id="KW-1133">Transmembrane helix</keyword>
<keyword evidence="16" id="KW-0594">Phospholipid biosynthesis</keyword>
<evidence type="ECO:0000256" key="6">
    <source>
        <dbReference type="ARBA" id="ARBA00022516"/>
    </source>
</evidence>
<organism evidence="28 29">
    <name type="scientific">Astyanax mexicanus</name>
    <name type="common">Blind cave fish</name>
    <name type="synonym">Astyanax fasciatus mexicanus</name>
    <dbReference type="NCBI Taxonomy" id="7994"/>
    <lineage>
        <taxon>Eukaryota</taxon>
        <taxon>Metazoa</taxon>
        <taxon>Chordata</taxon>
        <taxon>Craniata</taxon>
        <taxon>Vertebrata</taxon>
        <taxon>Euteleostomi</taxon>
        <taxon>Actinopterygii</taxon>
        <taxon>Neopterygii</taxon>
        <taxon>Teleostei</taxon>
        <taxon>Ostariophysi</taxon>
        <taxon>Characiformes</taxon>
        <taxon>Characoidei</taxon>
        <taxon>Acestrorhamphidae</taxon>
        <taxon>Acestrorhamphinae</taxon>
        <taxon>Astyanax</taxon>
    </lineage>
</organism>
<evidence type="ECO:0000256" key="15">
    <source>
        <dbReference type="ARBA" id="ARBA00023136"/>
    </source>
</evidence>
<keyword evidence="11" id="KW-0460">Magnesium</keyword>
<dbReference type="GeneTree" id="ENSGT00950000183117"/>
<comment type="similarity">
    <text evidence="5 26">Belongs to the CDP-alcohol phosphatidyltransferase class-I family.</text>
</comment>
<evidence type="ECO:0000256" key="5">
    <source>
        <dbReference type="ARBA" id="ARBA00010441"/>
    </source>
</evidence>
<dbReference type="GO" id="GO:0046872">
    <property type="term" value="F:metal ion binding"/>
    <property type="evidence" value="ECO:0007669"/>
    <property type="project" value="UniProtKB-KW"/>
</dbReference>
<comment type="pathway">
    <text evidence="4">Lipid metabolism.</text>
</comment>
<dbReference type="Pfam" id="PF01066">
    <property type="entry name" value="CDP-OH_P_transf"/>
    <property type="match status" value="1"/>
</dbReference>
<comment type="subcellular location">
    <subcellularLocation>
        <location evidence="3">Endoplasmic reticulum membrane</location>
        <topology evidence="3">Multi-pass membrane protein</topology>
    </subcellularLocation>
</comment>
<keyword evidence="10" id="KW-0256">Endoplasmic reticulum</keyword>
<dbReference type="FunFam" id="1.20.120.1760:FF:000006">
    <property type="entry name" value="Putative ethanolaminephosphotransferase 1"/>
    <property type="match status" value="1"/>
</dbReference>
<dbReference type="Ensembl" id="ENSAMXT00000030260.1">
    <property type="protein sequence ID" value="ENSAMXP00000051121.1"/>
    <property type="gene ID" value="ENSAMXG00000042381.1"/>
</dbReference>
<evidence type="ECO:0000256" key="14">
    <source>
        <dbReference type="ARBA" id="ARBA00023098"/>
    </source>
</evidence>
<evidence type="ECO:0000256" key="3">
    <source>
        <dbReference type="ARBA" id="ARBA00004477"/>
    </source>
</evidence>
<evidence type="ECO:0000256" key="24">
    <source>
        <dbReference type="ARBA" id="ARBA00070294"/>
    </source>
</evidence>
<keyword evidence="18" id="KW-1208">Phospholipid metabolism</keyword>
<evidence type="ECO:0000256" key="13">
    <source>
        <dbReference type="ARBA" id="ARBA00022990"/>
    </source>
</evidence>
<dbReference type="GO" id="GO:0004307">
    <property type="term" value="F:ethanolaminephosphotransferase activity"/>
    <property type="evidence" value="ECO:0007669"/>
    <property type="project" value="UniProtKB-EC"/>
</dbReference>
<feature type="transmembrane region" description="Helical" evidence="27">
    <location>
        <begin position="331"/>
        <end position="349"/>
    </location>
</feature>
<reference evidence="29" key="1">
    <citation type="submission" date="2013-03" db="EMBL/GenBank/DDBJ databases">
        <authorList>
            <person name="Jeffery W."/>
            <person name="Warren W."/>
            <person name="Wilson R.K."/>
        </authorList>
    </citation>
    <scope>NUCLEOTIDE SEQUENCE</scope>
    <source>
        <strain evidence="29">female</strain>
    </source>
</reference>
<evidence type="ECO:0000256" key="19">
    <source>
        <dbReference type="ARBA" id="ARBA00037891"/>
    </source>
</evidence>
<sequence>MAWFCVGVWKRDRNWATVNCLHDVAIVRTYSAVDTNPLSVYVMHPFWNSMVKVLPTWLAPNLITFTGFMFLVLNFVILSLYDFDFYASAEGHSHVPSWVWIAAGLFNFIAYTLDGVDGKQARRTNSSTPLGELFDHGLDSWACVFFVCSMYSVFGRGASGVSVITLYYLLWVVLFSFILSHWEKYNTGVLFLPWGYDLSQVTISIVYIITAVVGVETWFEPVIWQIHYRDLFIVMILGCLFAVTLPMSLYNVLKAYRNNTLKHSSLYEALLPFFSPALLFILSTLWVSLSPNHILELQPRIFYLMVGTAFANVTCKLIVCQMSNTRCEPLSWLLVPMAVVVVLVLSGVVQQSEAVLLYVCTAVVVFMHIHYGVSVVKQLSDHFNIFAFSLKKPSSD</sequence>
<dbReference type="Proteomes" id="UP000018467">
    <property type="component" value="Unassembled WGS sequence"/>
</dbReference>
<keyword evidence="13" id="KW-0007">Acetylation</keyword>
<evidence type="ECO:0000313" key="28">
    <source>
        <dbReference type="Ensembl" id="ENSAMXP00000051121.1"/>
    </source>
</evidence>
<dbReference type="STRING" id="7994.ENSAMXP00000051121"/>
<evidence type="ECO:0000256" key="21">
    <source>
        <dbReference type="ARBA" id="ARBA00048120"/>
    </source>
</evidence>
<dbReference type="InterPro" id="IPR000462">
    <property type="entry name" value="CDP-OH_P_trans"/>
</dbReference>
<reference evidence="28" key="4">
    <citation type="submission" date="2025-09" db="UniProtKB">
        <authorList>
            <consortium name="Ensembl"/>
        </authorList>
    </citation>
    <scope>IDENTIFICATION</scope>
</reference>
<accession>A0A3B1KB00</accession>
<evidence type="ECO:0000256" key="2">
    <source>
        <dbReference type="ARBA" id="ARBA00001946"/>
    </source>
</evidence>
<feature type="transmembrane region" description="Helical" evidence="27">
    <location>
        <begin position="301"/>
        <end position="319"/>
    </location>
</feature>
<feature type="transmembrane region" description="Helical" evidence="27">
    <location>
        <begin position="57"/>
        <end position="78"/>
    </location>
</feature>
<dbReference type="PANTHER" id="PTHR10414:SF47">
    <property type="entry name" value="ETHANOLAMINEPHOSPHOTRANSFERASE 1"/>
    <property type="match status" value="1"/>
</dbReference>
<feature type="transmembrane region" description="Helical" evidence="27">
    <location>
        <begin position="160"/>
        <end position="180"/>
    </location>
</feature>
<evidence type="ECO:0000256" key="11">
    <source>
        <dbReference type="ARBA" id="ARBA00022842"/>
    </source>
</evidence>
<evidence type="ECO:0000256" key="20">
    <source>
        <dbReference type="ARBA" id="ARBA00038986"/>
    </source>
</evidence>
<evidence type="ECO:0000256" key="17">
    <source>
        <dbReference type="ARBA" id="ARBA00023211"/>
    </source>
</evidence>
<dbReference type="Bgee" id="ENSAMXG00000042381">
    <property type="expression patterns" value="Expressed in zone of skin and 14 other cell types or tissues"/>
</dbReference>